<reference evidence="3 4" key="1">
    <citation type="submission" date="2018-07" db="EMBL/GenBank/DDBJ databases">
        <title>Genomic Encyclopedia of Type Strains, Phase IV (KMG-IV): sequencing the most valuable type-strain genomes for metagenomic binning, comparative biology and taxonomic classification.</title>
        <authorList>
            <person name="Goeker M."/>
        </authorList>
    </citation>
    <scope>NUCLEOTIDE SEQUENCE [LARGE SCALE GENOMIC DNA]</scope>
    <source>
        <strain evidence="3 4">DSM 5603</strain>
    </source>
</reference>
<proteinExistence type="predicted"/>
<feature type="domain" description="N-acetyltransferase" evidence="1">
    <location>
        <begin position="1"/>
        <end position="159"/>
    </location>
</feature>
<protein>
    <submittedName>
        <fullName evidence="3">Acetyltransferase (GNAT) family protein</fullName>
    </submittedName>
    <submittedName>
        <fullName evidence="2">GNAT family N-acetyltransferase</fullName>
    </submittedName>
</protein>
<dbReference type="SUPFAM" id="SSF55729">
    <property type="entry name" value="Acyl-CoA N-acyltransferases (Nat)"/>
    <property type="match status" value="1"/>
</dbReference>
<evidence type="ECO:0000259" key="1">
    <source>
        <dbReference type="PROSITE" id="PS51186"/>
    </source>
</evidence>
<evidence type="ECO:0000313" key="3">
    <source>
        <dbReference type="EMBL" id="RDI36287.1"/>
    </source>
</evidence>
<dbReference type="Proteomes" id="UP000254958">
    <property type="component" value="Unassembled WGS sequence"/>
</dbReference>
<evidence type="ECO:0000313" key="4">
    <source>
        <dbReference type="Proteomes" id="UP000254958"/>
    </source>
</evidence>
<organism evidence="3 4">
    <name type="scientific">Gluconacetobacter liquefaciens</name>
    <name type="common">Acetobacter liquefaciens</name>
    <dbReference type="NCBI Taxonomy" id="89584"/>
    <lineage>
        <taxon>Bacteria</taxon>
        <taxon>Pseudomonadati</taxon>
        <taxon>Pseudomonadota</taxon>
        <taxon>Alphaproteobacteria</taxon>
        <taxon>Acetobacterales</taxon>
        <taxon>Acetobacteraceae</taxon>
        <taxon>Gluconacetobacter</taxon>
    </lineage>
</organism>
<name>A0A370FXB6_GLULI</name>
<dbReference type="InterPro" id="IPR000182">
    <property type="entry name" value="GNAT_dom"/>
</dbReference>
<reference evidence="2 5" key="2">
    <citation type="submission" date="2020-04" db="EMBL/GenBank/DDBJ databases">
        <title>Description of novel Gluconacetobacter.</title>
        <authorList>
            <person name="Sombolestani A."/>
        </authorList>
    </citation>
    <scope>NUCLEOTIDE SEQUENCE [LARGE SCALE GENOMIC DNA]</scope>
    <source>
        <strain evidence="2 5">LMG 1382</strain>
    </source>
</reference>
<dbReference type="PROSITE" id="PS51186">
    <property type="entry name" value="GNAT"/>
    <property type="match status" value="1"/>
</dbReference>
<dbReference type="Pfam" id="PF00583">
    <property type="entry name" value="Acetyltransf_1"/>
    <property type="match status" value="1"/>
</dbReference>
<dbReference type="EMBL" id="QQAW01000011">
    <property type="protein sequence ID" value="RDI36287.1"/>
    <property type="molecule type" value="Genomic_DNA"/>
</dbReference>
<keyword evidence="4" id="KW-1185">Reference proteome</keyword>
<evidence type="ECO:0000313" key="5">
    <source>
        <dbReference type="Proteomes" id="UP000562982"/>
    </source>
</evidence>
<gene>
    <name evidence="3" type="ORF">C7453_11171</name>
    <name evidence="2" type="ORF">HLH32_16725</name>
</gene>
<dbReference type="RefSeq" id="WP_114728742.1">
    <property type="nucleotide sequence ID" value="NZ_BJMI01000041.1"/>
</dbReference>
<accession>A0A370FXB6</accession>
<dbReference type="Proteomes" id="UP000562982">
    <property type="component" value="Unassembled WGS sequence"/>
</dbReference>
<dbReference type="Gene3D" id="3.40.630.30">
    <property type="match status" value="1"/>
</dbReference>
<dbReference type="OrthoDB" id="9152593at2"/>
<keyword evidence="3" id="KW-0808">Transferase</keyword>
<dbReference type="AlphaFoldDB" id="A0A370FXB6"/>
<dbReference type="InterPro" id="IPR016181">
    <property type="entry name" value="Acyl_CoA_acyltransferase"/>
</dbReference>
<comment type="caution">
    <text evidence="3">The sequence shown here is derived from an EMBL/GenBank/DDBJ whole genome shotgun (WGS) entry which is preliminary data.</text>
</comment>
<sequence>MTVYAVEPWSDVVEEMRGLWQAHFHEVASDRERAPLDPDLEAYARLEAAGALHVLTMREGRVLAGYLVALVWPHLHHRSVSHAFFDLYYVRPAHRRWTAGIRLFREAERTLAARGVRRMMTGTKLHRAPNGRPLDVGPIFRRLGWVEMERQYGKWIGAW</sequence>
<dbReference type="GO" id="GO:0016747">
    <property type="term" value="F:acyltransferase activity, transferring groups other than amino-acyl groups"/>
    <property type="evidence" value="ECO:0007669"/>
    <property type="project" value="InterPro"/>
</dbReference>
<dbReference type="EMBL" id="JABEQI010000013">
    <property type="protein sequence ID" value="MBB2187987.1"/>
    <property type="molecule type" value="Genomic_DNA"/>
</dbReference>
<evidence type="ECO:0000313" key="2">
    <source>
        <dbReference type="EMBL" id="MBB2187987.1"/>
    </source>
</evidence>